<reference evidence="2" key="1">
    <citation type="submission" date="2019-08" db="EMBL/GenBank/DDBJ databases">
        <authorList>
            <person name="Kucharzyk K."/>
            <person name="Murdoch R.W."/>
            <person name="Higgins S."/>
            <person name="Loffler F."/>
        </authorList>
    </citation>
    <scope>NUCLEOTIDE SEQUENCE</scope>
</reference>
<dbReference type="PANTHER" id="PTHR11092:SF0">
    <property type="entry name" value="EPIMERASE FAMILY PROTEIN SDR39U1"/>
    <property type="match status" value="1"/>
</dbReference>
<comment type="caution">
    <text evidence="2">The sequence shown here is derived from an EMBL/GenBank/DDBJ whole genome shotgun (WGS) entry which is preliminary data.</text>
</comment>
<protein>
    <submittedName>
        <fullName evidence="2">Epimerase family protein</fullName>
    </submittedName>
</protein>
<dbReference type="Pfam" id="PF08338">
    <property type="entry name" value="DUF1731"/>
    <property type="match status" value="1"/>
</dbReference>
<sequence length="197" mass="22576">MKITNSTYTEEDAPTENDFLSRTCRKWETAAFNFQEQLGVRTVVFRTGFVISKNSDAFRKLILPIRFGLGAPIGSGKQYLTWIHIEDLCRMYLKAVEDTDMKGVYNAVSPEFISNADFMHTLAKVMKRPYFMPHIPSFLMRLILGEAAGIILGGSRISSKKIQDEGYEFQYNTSEKAIEASLKAIREKEKNSIRKRR</sequence>
<dbReference type="SUPFAM" id="SSF51735">
    <property type="entry name" value="NAD(P)-binding Rossmann-fold domains"/>
    <property type="match status" value="1"/>
</dbReference>
<feature type="domain" description="DUF1731" evidence="1">
    <location>
        <begin position="135"/>
        <end position="180"/>
    </location>
</feature>
<accession>A0A645EHN5</accession>
<evidence type="ECO:0000313" key="2">
    <source>
        <dbReference type="EMBL" id="MPN01515.1"/>
    </source>
</evidence>
<dbReference type="PANTHER" id="PTHR11092">
    <property type="entry name" value="SUGAR NUCLEOTIDE EPIMERASE RELATED"/>
    <property type="match status" value="1"/>
</dbReference>
<dbReference type="InterPro" id="IPR036291">
    <property type="entry name" value="NAD(P)-bd_dom_sf"/>
</dbReference>
<gene>
    <name evidence="2" type="ORF">SDC9_148724</name>
</gene>
<dbReference type="Gene3D" id="3.40.50.720">
    <property type="entry name" value="NAD(P)-binding Rossmann-like Domain"/>
    <property type="match status" value="1"/>
</dbReference>
<proteinExistence type="predicted"/>
<organism evidence="2">
    <name type="scientific">bioreactor metagenome</name>
    <dbReference type="NCBI Taxonomy" id="1076179"/>
    <lineage>
        <taxon>unclassified sequences</taxon>
        <taxon>metagenomes</taxon>
        <taxon>ecological metagenomes</taxon>
    </lineage>
</organism>
<dbReference type="AlphaFoldDB" id="A0A645EHN5"/>
<dbReference type="InterPro" id="IPR013549">
    <property type="entry name" value="DUF1731"/>
</dbReference>
<name>A0A645EHN5_9ZZZZ</name>
<evidence type="ECO:0000259" key="1">
    <source>
        <dbReference type="Pfam" id="PF08338"/>
    </source>
</evidence>
<dbReference type="EMBL" id="VSSQ01047510">
    <property type="protein sequence ID" value="MPN01515.1"/>
    <property type="molecule type" value="Genomic_DNA"/>
</dbReference>